<protein>
    <recommendedName>
        <fullName evidence="8">Group 1 truncated hemoglobin</fullName>
    </recommendedName>
</protein>
<organism evidence="6 7">
    <name type="scientific">Plantactinospora alkalitolerans</name>
    <dbReference type="NCBI Taxonomy" id="2789879"/>
    <lineage>
        <taxon>Bacteria</taxon>
        <taxon>Bacillati</taxon>
        <taxon>Actinomycetota</taxon>
        <taxon>Actinomycetes</taxon>
        <taxon>Micromonosporales</taxon>
        <taxon>Micromonosporaceae</taxon>
        <taxon>Plantactinospora</taxon>
    </lineage>
</organism>
<dbReference type="Proteomes" id="UP000638560">
    <property type="component" value="Unassembled WGS sequence"/>
</dbReference>
<keyword evidence="7" id="KW-1185">Reference proteome</keyword>
<feature type="compositionally biased region" description="Low complexity" evidence="5">
    <location>
        <begin position="66"/>
        <end position="86"/>
    </location>
</feature>
<dbReference type="InterPro" id="IPR001486">
    <property type="entry name" value="Hemoglobin_trunc"/>
</dbReference>
<evidence type="ECO:0000256" key="5">
    <source>
        <dbReference type="SAM" id="MobiDB-lite"/>
    </source>
</evidence>
<evidence type="ECO:0000256" key="3">
    <source>
        <dbReference type="ARBA" id="ARBA00022723"/>
    </source>
</evidence>
<dbReference type="Gene3D" id="1.10.490.10">
    <property type="entry name" value="Globins"/>
    <property type="match status" value="1"/>
</dbReference>
<evidence type="ECO:0008006" key="8">
    <source>
        <dbReference type="Google" id="ProtNLM"/>
    </source>
</evidence>
<comment type="caution">
    <text evidence="6">The sequence shown here is derived from an EMBL/GenBank/DDBJ whole genome shotgun (WGS) entry which is preliminary data.</text>
</comment>
<dbReference type="CDD" id="cd00454">
    <property type="entry name" value="TrHb1_N"/>
    <property type="match status" value="1"/>
</dbReference>
<gene>
    <name evidence="6" type="ORF">I0C86_19210</name>
</gene>
<evidence type="ECO:0000256" key="4">
    <source>
        <dbReference type="ARBA" id="ARBA00023004"/>
    </source>
</evidence>
<evidence type="ECO:0000313" key="7">
    <source>
        <dbReference type="Proteomes" id="UP000638560"/>
    </source>
</evidence>
<sequence length="208" mass="21850">MNAEVAGYGTHRFGADDTERVGAVVSPTQCRSAAIRPPGRQPVPRPSTPRDPSRAGRKTVTESEDSAVSSPSAGAGTPGNGTATRPSHYERIGGAESVKAAVGLFYDRVLADAELAPYFTAINMEEQRRHLVLMLTVVLGGPNNYAGRGLAEAHQPLDIPDEHYARVGAHLIDTLTELGVPADILDDVRATLVSVRDQVVSSGTSAGV</sequence>
<feature type="compositionally biased region" description="Pro residues" evidence="5">
    <location>
        <begin position="39"/>
        <end position="49"/>
    </location>
</feature>
<accession>A0ABS0GYC0</accession>
<keyword evidence="4" id="KW-0408">Iron</keyword>
<dbReference type="InterPro" id="IPR009050">
    <property type="entry name" value="Globin-like_sf"/>
</dbReference>
<name>A0ABS0GYC0_9ACTN</name>
<proteinExistence type="predicted"/>
<keyword evidence="2" id="KW-0349">Heme</keyword>
<keyword evidence="3" id="KW-0479">Metal-binding</keyword>
<dbReference type="InterPro" id="IPR012292">
    <property type="entry name" value="Globin/Proto"/>
</dbReference>
<feature type="region of interest" description="Disordered" evidence="5">
    <location>
        <begin position="1"/>
        <end position="88"/>
    </location>
</feature>
<reference evidence="6 7" key="1">
    <citation type="submission" date="2020-11" db="EMBL/GenBank/DDBJ databases">
        <title>A novel isolate from a Black sea contaminated sediment with potential to produce alkanes: Plantactinospora alkalitolerans sp. nov.</title>
        <authorList>
            <person name="Carro L."/>
            <person name="Veyisoglu A."/>
            <person name="Guven K."/>
            <person name="Schumann P."/>
            <person name="Klenk H.-P."/>
            <person name="Sahin N."/>
        </authorList>
    </citation>
    <scope>NUCLEOTIDE SEQUENCE [LARGE SCALE GENOMIC DNA]</scope>
    <source>
        <strain evidence="6 7">S1510</strain>
    </source>
</reference>
<evidence type="ECO:0000256" key="1">
    <source>
        <dbReference type="ARBA" id="ARBA00022448"/>
    </source>
</evidence>
<dbReference type="SUPFAM" id="SSF46458">
    <property type="entry name" value="Globin-like"/>
    <property type="match status" value="1"/>
</dbReference>
<keyword evidence="1" id="KW-0813">Transport</keyword>
<evidence type="ECO:0000256" key="2">
    <source>
        <dbReference type="ARBA" id="ARBA00022617"/>
    </source>
</evidence>
<dbReference type="EMBL" id="JADPUN010000177">
    <property type="protein sequence ID" value="MBF9131071.1"/>
    <property type="molecule type" value="Genomic_DNA"/>
</dbReference>
<dbReference type="Pfam" id="PF01152">
    <property type="entry name" value="Bac_globin"/>
    <property type="match status" value="1"/>
</dbReference>
<evidence type="ECO:0000313" key="6">
    <source>
        <dbReference type="EMBL" id="MBF9131071.1"/>
    </source>
</evidence>